<dbReference type="EMBL" id="CAFBPM010000048">
    <property type="protein sequence ID" value="CAB5033802.1"/>
    <property type="molecule type" value="Genomic_DNA"/>
</dbReference>
<reference evidence="1" key="1">
    <citation type="submission" date="2020-05" db="EMBL/GenBank/DDBJ databases">
        <authorList>
            <person name="Chiriac C."/>
            <person name="Salcher M."/>
            <person name="Ghai R."/>
            <person name="Kavagutti S V."/>
        </authorList>
    </citation>
    <scope>NUCLEOTIDE SEQUENCE</scope>
</reference>
<organism evidence="1">
    <name type="scientific">freshwater metagenome</name>
    <dbReference type="NCBI Taxonomy" id="449393"/>
    <lineage>
        <taxon>unclassified sequences</taxon>
        <taxon>metagenomes</taxon>
        <taxon>ecological metagenomes</taxon>
    </lineage>
</organism>
<gene>
    <name evidence="1" type="ORF">UFOPK4112_01961</name>
</gene>
<evidence type="ECO:0000313" key="1">
    <source>
        <dbReference type="EMBL" id="CAB5033802.1"/>
    </source>
</evidence>
<name>A0A6J7RYV7_9ZZZZ</name>
<proteinExistence type="predicted"/>
<accession>A0A6J7RYV7</accession>
<dbReference type="AlphaFoldDB" id="A0A6J7RYV7"/>
<protein>
    <submittedName>
        <fullName evidence="1">Unannotated protein</fullName>
    </submittedName>
</protein>
<sequence length="137" mass="15013">MLGLHQKVEGHFPRLGGLIGQKHGLRRTRRKTHIDHTGKQALGRRHVLAPGAVDFHHRGNAFGAVGESRNGLRAAGFVHLVDSAKLGRIEAGRVDGSIGQGRGDQHNAWHASNLRRHRLHVHHGRKAPAASRHIEAN</sequence>